<dbReference type="InterPro" id="IPR011763">
    <property type="entry name" value="COA_CT_C"/>
</dbReference>
<organism evidence="3">
    <name type="scientific">Cladocopium goreaui</name>
    <dbReference type="NCBI Taxonomy" id="2562237"/>
    <lineage>
        <taxon>Eukaryota</taxon>
        <taxon>Sar</taxon>
        <taxon>Alveolata</taxon>
        <taxon>Dinophyceae</taxon>
        <taxon>Suessiales</taxon>
        <taxon>Symbiodiniaceae</taxon>
        <taxon>Cladocopium</taxon>
    </lineage>
</organism>
<feature type="domain" description="CoA carboxyltransferase N-terminal" evidence="1">
    <location>
        <begin position="326"/>
        <end position="655"/>
    </location>
</feature>
<dbReference type="Gene3D" id="2.40.460.10">
    <property type="entry name" value="Biotin dependent carboxylase carboxyltransferase"/>
    <property type="match status" value="1"/>
</dbReference>
<dbReference type="PANTHER" id="PTHR45728:SF3">
    <property type="entry name" value="ACETYL-COA CARBOXYLASE"/>
    <property type="match status" value="1"/>
</dbReference>
<dbReference type="InterPro" id="IPR049076">
    <property type="entry name" value="ACCA"/>
</dbReference>
<dbReference type="PANTHER" id="PTHR45728">
    <property type="entry name" value="ACETYL-COA CARBOXYLASE, ISOFORM A"/>
    <property type="match status" value="1"/>
</dbReference>
<accession>A0A9P1BTV9</accession>
<protein>
    <recommendedName>
        <fullName evidence="6">Acetyl-CoA carboxylase</fullName>
    </recommendedName>
</protein>
<dbReference type="SUPFAM" id="SSF52096">
    <property type="entry name" value="ClpP/crotonase"/>
    <property type="match status" value="2"/>
</dbReference>
<dbReference type="AlphaFoldDB" id="A0A9P1BTV9"/>
<reference evidence="3" key="1">
    <citation type="submission" date="2022-10" db="EMBL/GenBank/DDBJ databases">
        <authorList>
            <person name="Chen Y."/>
            <person name="Dougan E. K."/>
            <person name="Chan C."/>
            <person name="Rhodes N."/>
            <person name="Thang M."/>
        </authorList>
    </citation>
    <scope>NUCLEOTIDE SEQUENCE</scope>
</reference>
<evidence type="ECO:0000313" key="5">
    <source>
        <dbReference type="Proteomes" id="UP001152797"/>
    </source>
</evidence>
<keyword evidence="5" id="KW-1185">Reference proteome</keyword>
<sequence>MGARWRFRNPGVAVAGTMSVWQGSAKVLPHSKALEEYLSSPNLSLGFDEKKEAIDDAKSPGRLHIIVLDSVDVDQVHQRLRAMEAKLRNFGAIEVVLVTPGSRAAVEPSYSHFSLRHGWREVTSSRDLGPAAPCLLEVEQLSEEFQLQRLPPVASTAELAHVFLGTPTKGSSMVVHACLACHSHMGLDPERNDWAVRLEGLLLDGMHELENAKLNPKVQGAEGRVYLHLTALADMDGSALFGLLEAFTREFAARHGALIQGLWVDEITIKVRLGSESAGCQGVLRFSITSGHEKYMKCTGMLEQVDPITGTPMKWQDLQTGQERAPVAADVALRAKRATARKAGSTYAPDFLGLLEAALVKAWGAGSLPKELLKASELALNVNGQLQELESRGTGAIGMLAWRLLLRTPEFPEGRSLVLIANDVTHQAGSFGVAEDHFFKKATEYARQRGLPRVYIACNSGARVGLVEEIMPKLRVHWNDAADPSKGFQYLYLTEADYKSLPSGAVIGKLVPGVGYALDAVVGQGLSSIQGGIGVENLQGSGSIAGETSRAYQDIFTLSYVTGRSVGIGAYLNRLGQRVIQSVDGPLVLTGYGALNKLLGKSVYFSQDQLGGPQIMVPNGITHQLVQNDQEGAEAILKWLSFVPRDTWSLPQSISSTDPLDRSVEFRPTKQPYDPRHMLAGTTTGNGKWLSGFFDRGSFVEYMAGWGRSVVVGRARLGGIPMGVIAVETRNVERRIPADPGNPESREIVEPQAGQVWFPDSAYKTATAIRDFNVGENLPLMIFANWRGFSGGTRDMYGEVLKFGAQIVDALVDYKQPVFIYIPPEGELRGGSWVVVDPAINPDVMEMYADQDSRGGILEPAGIVEVKFRSKQRVEMMHRLDDKLQQLDAQMKTSPAPEQLQQEIHRREEMLQPLYTQVACEFADLHDRAGRMKAVGAVRESLQWSQSRGYFYWRLKRRLLEDRMVKDLQAADDRLSRADARQLLSVASDVPDADAVERLQKTSMNQQIRQVHAQAVRRKFCQAYEDLEAAGEVTGLRRSLLRCLLPRTGAAPGVRDDVGEAKVVQREVRGAYPGLLGKEVPHKK</sequence>
<evidence type="ECO:0000259" key="1">
    <source>
        <dbReference type="PROSITE" id="PS50980"/>
    </source>
</evidence>
<dbReference type="PROSITE" id="PS50989">
    <property type="entry name" value="COA_CT_CTER"/>
    <property type="match status" value="1"/>
</dbReference>
<evidence type="ECO:0008006" key="6">
    <source>
        <dbReference type="Google" id="ProtNLM"/>
    </source>
</evidence>
<dbReference type="OrthoDB" id="196847at2759"/>
<dbReference type="EMBL" id="CAMXCT020000403">
    <property type="protein sequence ID" value="CAL1131713.1"/>
    <property type="molecule type" value="Genomic_DNA"/>
</dbReference>
<dbReference type="GO" id="GO:0003989">
    <property type="term" value="F:acetyl-CoA carboxylase activity"/>
    <property type="evidence" value="ECO:0007669"/>
    <property type="project" value="InterPro"/>
</dbReference>
<dbReference type="InterPro" id="IPR011762">
    <property type="entry name" value="COA_CT_N"/>
</dbReference>
<dbReference type="Proteomes" id="UP001152797">
    <property type="component" value="Unassembled WGS sequence"/>
</dbReference>
<dbReference type="InterPro" id="IPR034733">
    <property type="entry name" value="AcCoA_carboxyl_beta"/>
</dbReference>
<dbReference type="GO" id="GO:0006633">
    <property type="term" value="P:fatty acid biosynthetic process"/>
    <property type="evidence" value="ECO:0007669"/>
    <property type="project" value="TreeGrafter"/>
</dbReference>
<dbReference type="FunFam" id="3.90.226.10:FF:000010">
    <property type="entry name" value="acetyl-CoA carboxylase isoform X2"/>
    <property type="match status" value="1"/>
</dbReference>
<reference evidence="4" key="2">
    <citation type="submission" date="2024-04" db="EMBL/GenBank/DDBJ databases">
        <authorList>
            <person name="Chen Y."/>
            <person name="Shah S."/>
            <person name="Dougan E. K."/>
            <person name="Thang M."/>
            <person name="Chan C."/>
        </authorList>
    </citation>
    <scope>NUCLEOTIDE SEQUENCE [LARGE SCALE GENOMIC DNA]</scope>
</reference>
<dbReference type="InterPro" id="IPR029045">
    <property type="entry name" value="ClpP/crotonase-like_dom_sf"/>
</dbReference>
<proteinExistence type="predicted"/>
<comment type="caution">
    <text evidence="3">The sequence shown here is derived from an EMBL/GenBank/DDBJ whole genome shotgun (WGS) entry which is preliminary data.</text>
</comment>
<dbReference type="PROSITE" id="PS50980">
    <property type="entry name" value="COA_CT_NTER"/>
    <property type="match status" value="1"/>
</dbReference>
<feature type="domain" description="CoA carboxyltransferase C-terminal" evidence="2">
    <location>
        <begin position="659"/>
        <end position="970"/>
    </location>
</feature>
<dbReference type="EMBL" id="CAMXCT030000403">
    <property type="protein sequence ID" value="CAL4765650.1"/>
    <property type="molecule type" value="Genomic_DNA"/>
</dbReference>
<name>A0A9P1BTV9_9DINO</name>
<dbReference type="Pfam" id="PF01039">
    <property type="entry name" value="Carboxyl_trans"/>
    <property type="match status" value="1"/>
</dbReference>
<dbReference type="Gene3D" id="3.90.226.10">
    <property type="entry name" value="2-enoyl-CoA Hydratase, Chain A, domain 1"/>
    <property type="match status" value="2"/>
</dbReference>
<gene>
    <name evidence="3" type="ORF">C1SCF055_LOCUS6396</name>
</gene>
<evidence type="ECO:0000259" key="2">
    <source>
        <dbReference type="PROSITE" id="PS50989"/>
    </source>
</evidence>
<evidence type="ECO:0000313" key="4">
    <source>
        <dbReference type="EMBL" id="CAL1131713.1"/>
    </source>
</evidence>
<evidence type="ECO:0000313" key="3">
    <source>
        <dbReference type="EMBL" id="CAI3978338.1"/>
    </source>
</evidence>
<dbReference type="EMBL" id="CAMXCT010000403">
    <property type="protein sequence ID" value="CAI3978338.1"/>
    <property type="molecule type" value="Genomic_DNA"/>
</dbReference>